<evidence type="ECO:0000259" key="1">
    <source>
        <dbReference type="Pfam" id="PF00534"/>
    </source>
</evidence>
<dbReference type="Proteomes" id="UP000548326">
    <property type="component" value="Unassembled WGS sequence"/>
</dbReference>
<feature type="domain" description="Glycosyl transferase family 1" evidence="1">
    <location>
        <begin position="190"/>
        <end position="330"/>
    </location>
</feature>
<dbReference type="InterPro" id="IPR001296">
    <property type="entry name" value="Glyco_trans_1"/>
</dbReference>
<dbReference type="Pfam" id="PF00534">
    <property type="entry name" value="Glycos_transf_1"/>
    <property type="match status" value="1"/>
</dbReference>
<dbReference type="PANTHER" id="PTHR45871">
    <property type="entry name" value="N-ACETYLGLUCOSAMINYL-PHOSPHATIDYLINOSITOL BIOSYNTHETIC PROTEIN"/>
    <property type="match status" value="1"/>
</dbReference>
<accession>A0A841JH15</accession>
<organism evidence="2 3">
    <name type="scientific">Mucilaginibacter lappiensis</name>
    <dbReference type="NCBI Taxonomy" id="354630"/>
    <lineage>
        <taxon>Bacteria</taxon>
        <taxon>Pseudomonadati</taxon>
        <taxon>Bacteroidota</taxon>
        <taxon>Sphingobacteriia</taxon>
        <taxon>Sphingobacteriales</taxon>
        <taxon>Sphingobacteriaceae</taxon>
        <taxon>Mucilaginibacter</taxon>
    </lineage>
</organism>
<protein>
    <submittedName>
        <fullName evidence="2">Glycosyltransferase involved in cell wall biosynthesis</fullName>
    </submittedName>
</protein>
<dbReference type="PANTHER" id="PTHR45871:SF1">
    <property type="entry name" value="PHOSPHATIDYLINOSITOL N-ACETYLGLUCOSAMINYLTRANSFERASE SUBUNIT A"/>
    <property type="match status" value="1"/>
</dbReference>
<gene>
    <name evidence="2" type="ORF">HDF22_001853</name>
</gene>
<dbReference type="EMBL" id="JACHCA010000004">
    <property type="protein sequence ID" value="MBB6127745.1"/>
    <property type="molecule type" value="Genomic_DNA"/>
</dbReference>
<evidence type="ECO:0000313" key="2">
    <source>
        <dbReference type="EMBL" id="MBB6127745.1"/>
    </source>
</evidence>
<comment type="caution">
    <text evidence="2">The sequence shown here is derived from an EMBL/GenBank/DDBJ whole genome shotgun (WGS) entry which is preliminary data.</text>
</comment>
<name>A0A841JH15_9SPHI</name>
<evidence type="ECO:0000313" key="3">
    <source>
        <dbReference type="Proteomes" id="UP000548326"/>
    </source>
</evidence>
<dbReference type="AlphaFoldDB" id="A0A841JH15"/>
<sequence>MSKQKTIVILSPGFPADENDTTCIPSMQIFVKGLKQNKPDLHIVVVSFQYPFKAARYNWHEVEVIALAGKGKGQLYRLMTWRRVWQTLKQLHSRYELIGLLSFWMGEAAYMGKRFAKKYNLPQYTWLLGQDAKAGNHYVKQVKPQAGELIAISDFLAREFSINYHIKPQHTIPTGIDTSLFGSMPNIREIDIIGVGSLIPLKQYNLFIQVVKSLTIQFPQIKAVICGKGPEMEVLQKQISKLKLEDHIELKGELSHPEVLALMQRSKILLHTSAYEGYSTVLSEGLYAGCHVVSLVKGMDSRPPQHHVPGNVENIPALIKELLHDPNLLHEPVLAYPVETIANRVAALFGC</sequence>
<dbReference type="GO" id="GO:0016757">
    <property type="term" value="F:glycosyltransferase activity"/>
    <property type="evidence" value="ECO:0007669"/>
    <property type="project" value="InterPro"/>
</dbReference>
<dbReference type="SUPFAM" id="SSF53756">
    <property type="entry name" value="UDP-Glycosyltransferase/glycogen phosphorylase"/>
    <property type="match status" value="1"/>
</dbReference>
<keyword evidence="2" id="KW-0808">Transferase</keyword>
<dbReference type="RefSeq" id="WP_183587019.1">
    <property type="nucleotide sequence ID" value="NZ_JACHCA010000004.1"/>
</dbReference>
<reference evidence="2 3" key="1">
    <citation type="submission" date="2020-08" db="EMBL/GenBank/DDBJ databases">
        <title>Genomic Encyclopedia of Type Strains, Phase IV (KMG-V): Genome sequencing to study the core and pangenomes of soil and plant-associated prokaryotes.</title>
        <authorList>
            <person name="Whitman W."/>
        </authorList>
    </citation>
    <scope>NUCLEOTIDE SEQUENCE [LARGE SCALE GENOMIC DNA]</scope>
    <source>
        <strain evidence="2 3">MP601</strain>
    </source>
</reference>
<dbReference type="Gene3D" id="3.40.50.2000">
    <property type="entry name" value="Glycogen Phosphorylase B"/>
    <property type="match status" value="2"/>
</dbReference>
<proteinExistence type="predicted"/>